<dbReference type="RefSeq" id="WP_079697811.1">
    <property type="nucleotide sequence ID" value="NZ_SLUK01000020.1"/>
</dbReference>
<dbReference type="Proteomes" id="UP000294682">
    <property type="component" value="Unassembled WGS sequence"/>
</dbReference>
<reference evidence="1 2" key="1">
    <citation type="submission" date="2019-03" db="EMBL/GenBank/DDBJ databases">
        <title>Genomic Encyclopedia of Type Strains, Phase IV (KMG-IV): sequencing the most valuable type-strain genomes for metagenomic binning, comparative biology and taxonomic classification.</title>
        <authorList>
            <person name="Goeker M."/>
        </authorList>
    </citation>
    <scope>NUCLEOTIDE SEQUENCE [LARGE SCALE GENOMIC DNA]</scope>
    <source>
        <strain evidence="1 2">DSM 100433</strain>
    </source>
</reference>
<dbReference type="OrthoDB" id="1734426at2"/>
<organism evidence="1 2">
    <name type="scientific">Harryflintia acetispora</name>
    <dbReference type="NCBI Taxonomy" id="1849041"/>
    <lineage>
        <taxon>Bacteria</taxon>
        <taxon>Bacillati</taxon>
        <taxon>Bacillota</taxon>
        <taxon>Clostridia</taxon>
        <taxon>Eubacteriales</taxon>
        <taxon>Oscillospiraceae</taxon>
        <taxon>Harryflintia</taxon>
    </lineage>
</organism>
<evidence type="ECO:0000313" key="2">
    <source>
        <dbReference type="Proteomes" id="UP000294682"/>
    </source>
</evidence>
<protein>
    <submittedName>
        <fullName evidence="1">Uncharacterized protein</fullName>
    </submittedName>
</protein>
<sequence>MMLTIVVQAGEELLYSLYRALSRSYEVLCVGQREILLPDISPDILLLGAKRVPECDGDVIYVLKDAQEEEGFLPSPHAVAVVHSQDESSLRFCAKHHLRTLTCGLSSKDTLTLSSVTAESAVICLQREIGTLGGEVLEPYEIPVKLRRAVDRMELLSLAAVLLLCGEGGMLSEPL</sequence>
<comment type="caution">
    <text evidence="1">The sequence shown here is derived from an EMBL/GenBank/DDBJ whole genome shotgun (WGS) entry which is preliminary data.</text>
</comment>
<dbReference type="EMBL" id="SLUK01000020">
    <property type="protein sequence ID" value="TCL40681.1"/>
    <property type="molecule type" value="Genomic_DNA"/>
</dbReference>
<proteinExistence type="predicted"/>
<evidence type="ECO:0000313" key="1">
    <source>
        <dbReference type="EMBL" id="TCL40681.1"/>
    </source>
</evidence>
<gene>
    <name evidence="1" type="ORF">EDD78_1202</name>
</gene>
<keyword evidence="2" id="KW-1185">Reference proteome</keyword>
<accession>A0A9X8Y718</accession>
<name>A0A9X8Y718_9FIRM</name>
<dbReference type="AlphaFoldDB" id="A0A9X8Y718"/>